<name>A0ABW5ZYE1_9FLAO</name>
<organism evidence="2 3">
    <name type="scientific">Psychroserpens luteus</name>
    <dbReference type="NCBI Taxonomy" id="1434066"/>
    <lineage>
        <taxon>Bacteria</taxon>
        <taxon>Pseudomonadati</taxon>
        <taxon>Bacteroidota</taxon>
        <taxon>Flavobacteriia</taxon>
        <taxon>Flavobacteriales</taxon>
        <taxon>Flavobacteriaceae</taxon>
        <taxon>Psychroserpens</taxon>
    </lineage>
</organism>
<accession>A0ABW5ZYE1</accession>
<keyword evidence="1" id="KW-0812">Transmembrane</keyword>
<keyword evidence="1" id="KW-0472">Membrane</keyword>
<feature type="transmembrane region" description="Helical" evidence="1">
    <location>
        <begin position="67"/>
        <end position="86"/>
    </location>
</feature>
<keyword evidence="3" id="KW-1185">Reference proteome</keyword>
<sequence length="138" mass="16114">MIVKNKTISKGFLIAGLMNISVLIFSRFFNNPVINEFDQDVMSNFGLLMIIIWGFAYISVAKTYNHVKWLVLVFAIEKLIYGIIWTKWILNNSVSYVFEKDTMAGIFYSIYGINDWTFFIFFLLVFFQLNSSKTIKIS</sequence>
<dbReference type="Proteomes" id="UP001597548">
    <property type="component" value="Unassembled WGS sequence"/>
</dbReference>
<protein>
    <submittedName>
        <fullName evidence="2">Uncharacterized protein</fullName>
    </submittedName>
</protein>
<feature type="transmembrane region" description="Helical" evidence="1">
    <location>
        <begin position="41"/>
        <end position="60"/>
    </location>
</feature>
<feature type="transmembrane region" description="Helical" evidence="1">
    <location>
        <begin position="12"/>
        <end position="29"/>
    </location>
</feature>
<dbReference type="EMBL" id="JBHUOS010000016">
    <property type="protein sequence ID" value="MFD2918049.1"/>
    <property type="molecule type" value="Genomic_DNA"/>
</dbReference>
<dbReference type="RefSeq" id="WP_194506748.1">
    <property type="nucleotide sequence ID" value="NZ_JADILU010000002.1"/>
</dbReference>
<comment type="caution">
    <text evidence="2">The sequence shown here is derived from an EMBL/GenBank/DDBJ whole genome shotgun (WGS) entry which is preliminary data.</text>
</comment>
<keyword evidence="1" id="KW-1133">Transmembrane helix</keyword>
<reference evidence="3" key="1">
    <citation type="journal article" date="2019" name="Int. J. Syst. Evol. Microbiol.">
        <title>The Global Catalogue of Microorganisms (GCM) 10K type strain sequencing project: providing services to taxonomists for standard genome sequencing and annotation.</title>
        <authorList>
            <consortium name="The Broad Institute Genomics Platform"/>
            <consortium name="The Broad Institute Genome Sequencing Center for Infectious Disease"/>
            <person name="Wu L."/>
            <person name="Ma J."/>
        </authorList>
    </citation>
    <scope>NUCLEOTIDE SEQUENCE [LARGE SCALE GENOMIC DNA]</scope>
    <source>
        <strain evidence="3">KCTC 32514</strain>
    </source>
</reference>
<feature type="transmembrane region" description="Helical" evidence="1">
    <location>
        <begin position="106"/>
        <end position="127"/>
    </location>
</feature>
<proteinExistence type="predicted"/>
<gene>
    <name evidence="2" type="ORF">ACFS29_20515</name>
</gene>
<evidence type="ECO:0000313" key="3">
    <source>
        <dbReference type="Proteomes" id="UP001597548"/>
    </source>
</evidence>
<evidence type="ECO:0000313" key="2">
    <source>
        <dbReference type="EMBL" id="MFD2918049.1"/>
    </source>
</evidence>
<evidence type="ECO:0000256" key="1">
    <source>
        <dbReference type="SAM" id="Phobius"/>
    </source>
</evidence>